<dbReference type="InterPro" id="IPR011990">
    <property type="entry name" value="TPR-like_helical_dom_sf"/>
</dbReference>
<organism evidence="1 2">
    <name type="scientific">Jejuia pallidilutea</name>
    <dbReference type="NCBI Taxonomy" id="504487"/>
    <lineage>
        <taxon>Bacteria</taxon>
        <taxon>Pseudomonadati</taxon>
        <taxon>Bacteroidota</taxon>
        <taxon>Flavobacteriia</taxon>
        <taxon>Flavobacteriales</taxon>
        <taxon>Flavobacteriaceae</taxon>
        <taxon>Jejuia</taxon>
    </lineage>
</organism>
<dbReference type="STRING" id="504487.JCM19538_2445"/>
<evidence type="ECO:0000313" key="2">
    <source>
        <dbReference type="Proteomes" id="UP000029641"/>
    </source>
</evidence>
<sequence>MVFQIGAQSNTELIKHFEAYNKQMRAQGDVQGMINAMTHLNILVPSEARKDTLAYIYMSEGQYMQALNTIGIDPKVDDSDIALEVKAMSLKAVKQPERALVHFNEMFKRNPSPALAYELAELNLQLQKLDEALTHINYGLANATPEMKHAYYEQQQPYQVELKSALCI</sequence>
<evidence type="ECO:0000313" key="1">
    <source>
        <dbReference type="EMBL" id="GAL66027.1"/>
    </source>
</evidence>
<dbReference type="RefSeq" id="WP_238566195.1">
    <property type="nucleotide sequence ID" value="NZ_BBNR01000003.1"/>
</dbReference>
<gene>
    <name evidence="1" type="ORF">JCM19301_592</name>
</gene>
<dbReference type="EMBL" id="BBNR01000003">
    <property type="protein sequence ID" value="GAL66027.1"/>
    <property type="molecule type" value="Genomic_DNA"/>
</dbReference>
<reference evidence="1 2" key="1">
    <citation type="journal article" date="2014" name="Genome Announc.">
        <title>Draft Genome Sequence of Marine Flavobacterium Jejuia pallidilutea Strain 11shimoA1 and Pigmentation Mutants.</title>
        <authorList>
            <person name="Takatani N."/>
            <person name="Nakanishi M."/>
            <person name="Meirelles P."/>
            <person name="Mino S."/>
            <person name="Suda W."/>
            <person name="Oshima K."/>
            <person name="Hattori M."/>
            <person name="Ohkuma M."/>
            <person name="Hosokawa M."/>
            <person name="Miyashita K."/>
            <person name="Thompson F.L."/>
            <person name="Niwa A."/>
            <person name="Sawabe T."/>
            <person name="Sawabe T."/>
        </authorList>
    </citation>
    <scope>NUCLEOTIDE SEQUENCE [LARGE SCALE GENOMIC DNA]</scope>
    <source>
        <strain evidence="1 2">JCM 19301</strain>
    </source>
</reference>
<dbReference type="AlphaFoldDB" id="A0A090WES9"/>
<evidence type="ECO:0008006" key="3">
    <source>
        <dbReference type="Google" id="ProtNLM"/>
    </source>
</evidence>
<protein>
    <recommendedName>
        <fullName evidence="3">TPR domain protein</fullName>
    </recommendedName>
</protein>
<dbReference type="eggNOG" id="COG0457">
    <property type="taxonomic scope" value="Bacteria"/>
</dbReference>
<accession>A0A090WES9</accession>
<dbReference type="Proteomes" id="UP000029641">
    <property type="component" value="Unassembled WGS sequence"/>
</dbReference>
<comment type="caution">
    <text evidence="1">The sequence shown here is derived from an EMBL/GenBank/DDBJ whole genome shotgun (WGS) entry which is preliminary data.</text>
</comment>
<dbReference type="SUPFAM" id="SSF48452">
    <property type="entry name" value="TPR-like"/>
    <property type="match status" value="1"/>
</dbReference>
<name>A0A090WES9_9FLAO</name>
<dbReference type="Gene3D" id="1.25.40.10">
    <property type="entry name" value="Tetratricopeptide repeat domain"/>
    <property type="match status" value="1"/>
</dbReference>
<proteinExistence type="predicted"/>